<evidence type="ECO:0000256" key="3">
    <source>
        <dbReference type="ARBA" id="ARBA00029447"/>
    </source>
</evidence>
<sequence length="677" mass="72746">MKNIKLGLKLIGGFCLTALIALAIGLLAINGMNNLTRGMDSIGSVSLPTVEHLLRMKGSISDLTTGLRTLLSSNLTSQERKDIATNITAMRAEYKKSLDIYATLPQTAEAQAIWKQCQETLAGLSGTNNRVLELSQQLIARDIMNPDDLMQKLQQYRGDHYKLMTDIGRLLATGQNFEGGTDHQTCNFGKWSASFSTDNSDFDKAMEVVRVPHQAFHQTIHDIKEALAAGRDAEAQDLYRKLLPIAEEVFAHFRTIRGQAEASQKIFQEMGQLLMVESKAEQDKLDKLLIEVVNLAVEQSNRNLDTARAAASRDTTISIGGMILGVVIALALGLLLTRSITGPVYKGVEFARKIAQGDLTAKVDVDQKDELGILAQALRDMVAKLREIVTEVQSASDNVASGSEELSASAEQLSQGATEQAASVEEVSSSMEEMGSNIRQNADNATQTEKIALKAAQDAEAGGKAVNQAVGAMKNIAEKISIVEEIARQTNLLALNAAIEAARAGEHGKGFAVVAAEVRKLAERSGTAAAEISELSSTTVSVADQAGQMLTKLVPDIQRTAELVQEISAASSEQNAGAEQINRALQQLDQVIQQNASASEEMASTSEELSSQAEQLQSSISFFHLGATAARVTRQAAHRGMAQPPRRAPKALTAKGSASGLALDMGRDAEDDEFERF</sequence>
<evidence type="ECO:0000256" key="5">
    <source>
        <dbReference type="SAM" id="Coils"/>
    </source>
</evidence>
<dbReference type="Pfam" id="PF00672">
    <property type="entry name" value="HAMP"/>
    <property type="match status" value="1"/>
</dbReference>
<evidence type="ECO:0000259" key="9">
    <source>
        <dbReference type="PROSITE" id="PS50885"/>
    </source>
</evidence>
<proteinExistence type="inferred from homology"/>
<dbReference type="Pfam" id="PF00015">
    <property type="entry name" value="MCPsignal"/>
    <property type="match status" value="1"/>
</dbReference>
<keyword evidence="2" id="KW-0145">Chemotaxis</keyword>
<organism evidence="10 11">
    <name type="scientific">Desulfomicrobium apsheronum</name>
    <dbReference type="NCBI Taxonomy" id="52560"/>
    <lineage>
        <taxon>Bacteria</taxon>
        <taxon>Pseudomonadati</taxon>
        <taxon>Thermodesulfobacteriota</taxon>
        <taxon>Desulfovibrionia</taxon>
        <taxon>Desulfovibrionales</taxon>
        <taxon>Desulfomicrobiaceae</taxon>
        <taxon>Desulfomicrobium</taxon>
    </lineage>
</organism>
<name>A0A1I3T5J7_9BACT</name>
<dbReference type="Gene3D" id="1.20.120.30">
    <property type="entry name" value="Aspartate receptor, ligand-binding domain"/>
    <property type="match status" value="1"/>
</dbReference>
<evidence type="ECO:0000313" key="10">
    <source>
        <dbReference type="EMBL" id="SFJ64926.1"/>
    </source>
</evidence>
<accession>A0A1I3T5J7</accession>
<dbReference type="SMART" id="SM00283">
    <property type="entry name" value="MA"/>
    <property type="match status" value="1"/>
</dbReference>
<keyword evidence="7" id="KW-0472">Membrane</keyword>
<keyword evidence="7" id="KW-0812">Transmembrane</keyword>
<evidence type="ECO:0000256" key="2">
    <source>
        <dbReference type="ARBA" id="ARBA00022500"/>
    </source>
</evidence>
<dbReference type="InterPro" id="IPR004090">
    <property type="entry name" value="Chemotax_Me-accpt_rcpt"/>
</dbReference>
<dbReference type="GO" id="GO:0004888">
    <property type="term" value="F:transmembrane signaling receptor activity"/>
    <property type="evidence" value="ECO:0007669"/>
    <property type="project" value="InterPro"/>
</dbReference>
<dbReference type="RefSeq" id="WP_092373477.1">
    <property type="nucleotide sequence ID" value="NZ_FORX01000005.1"/>
</dbReference>
<reference evidence="11" key="1">
    <citation type="submission" date="2016-10" db="EMBL/GenBank/DDBJ databases">
        <authorList>
            <person name="Varghese N."/>
            <person name="Submissions S."/>
        </authorList>
    </citation>
    <scope>NUCLEOTIDE SEQUENCE [LARGE SCALE GENOMIC DNA]</scope>
    <source>
        <strain evidence="11">DSM 5918</strain>
    </source>
</reference>
<keyword evidence="11" id="KW-1185">Reference proteome</keyword>
<evidence type="ECO:0000256" key="4">
    <source>
        <dbReference type="PROSITE-ProRule" id="PRU00284"/>
    </source>
</evidence>
<dbReference type="InterPro" id="IPR003660">
    <property type="entry name" value="HAMP_dom"/>
</dbReference>
<dbReference type="OrthoDB" id="5342522at2"/>
<keyword evidence="7" id="KW-1133">Transmembrane helix</keyword>
<dbReference type="AlphaFoldDB" id="A0A1I3T5J7"/>
<feature type="coiled-coil region" evidence="5">
    <location>
        <begin position="581"/>
        <end position="608"/>
    </location>
</feature>
<dbReference type="SMART" id="SM00304">
    <property type="entry name" value="HAMP"/>
    <property type="match status" value="1"/>
</dbReference>
<dbReference type="Pfam" id="PF12729">
    <property type="entry name" value="4HB_MCP_1"/>
    <property type="match status" value="1"/>
</dbReference>
<dbReference type="GO" id="GO:0007165">
    <property type="term" value="P:signal transduction"/>
    <property type="evidence" value="ECO:0007669"/>
    <property type="project" value="UniProtKB-KW"/>
</dbReference>
<evidence type="ECO:0000256" key="6">
    <source>
        <dbReference type="SAM" id="MobiDB-lite"/>
    </source>
</evidence>
<dbReference type="PROSITE" id="PS50885">
    <property type="entry name" value="HAMP"/>
    <property type="match status" value="1"/>
</dbReference>
<dbReference type="PROSITE" id="PS50111">
    <property type="entry name" value="CHEMOTAXIS_TRANSDUC_2"/>
    <property type="match status" value="1"/>
</dbReference>
<comment type="similarity">
    <text evidence="3">Belongs to the methyl-accepting chemotaxis (MCP) protein family.</text>
</comment>
<feature type="transmembrane region" description="Helical" evidence="7">
    <location>
        <begin position="6"/>
        <end position="29"/>
    </location>
</feature>
<dbReference type="PANTHER" id="PTHR43531:SF11">
    <property type="entry name" value="METHYL-ACCEPTING CHEMOTAXIS PROTEIN 3"/>
    <property type="match status" value="1"/>
</dbReference>
<evidence type="ECO:0000313" key="11">
    <source>
        <dbReference type="Proteomes" id="UP000198635"/>
    </source>
</evidence>
<dbReference type="InterPro" id="IPR024478">
    <property type="entry name" value="HlyB_4HB_MCP"/>
</dbReference>
<feature type="region of interest" description="Disordered" evidence="6">
    <location>
        <begin position="634"/>
        <end position="677"/>
    </location>
</feature>
<dbReference type="EMBL" id="FORX01000005">
    <property type="protein sequence ID" value="SFJ64926.1"/>
    <property type="molecule type" value="Genomic_DNA"/>
</dbReference>
<feature type="region of interest" description="Disordered" evidence="6">
    <location>
        <begin position="399"/>
        <end position="422"/>
    </location>
</feature>
<dbReference type="FunFam" id="1.10.287.950:FF:000001">
    <property type="entry name" value="Methyl-accepting chemotaxis sensory transducer"/>
    <property type="match status" value="1"/>
</dbReference>
<dbReference type="STRING" id="52560.SAMN04488082_10556"/>
<feature type="domain" description="Methyl-accepting transducer" evidence="8">
    <location>
        <begin position="395"/>
        <end position="610"/>
    </location>
</feature>
<dbReference type="InterPro" id="IPR025991">
    <property type="entry name" value="Chemoreceptor_zinc-bind_dom"/>
</dbReference>
<dbReference type="Proteomes" id="UP000198635">
    <property type="component" value="Unassembled WGS sequence"/>
</dbReference>
<dbReference type="GO" id="GO:0006935">
    <property type="term" value="P:chemotaxis"/>
    <property type="evidence" value="ECO:0007669"/>
    <property type="project" value="UniProtKB-KW"/>
</dbReference>
<keyword evidence="4" id="KW-0807">Transducer</keyword>
<dbReference type="SUPFAM" id="SSF58104">
    <property type="entry name" value="Methyl-accepting chemotaxis protein (MCP) signaling domain"/>
    <property type="match status" value="1"/>
</dbReference>
<dbReference type="CDD" id="cd06225">
    <property type="entry name" value="HAMP"/>
    <property type="match status" value="1"/>
</dbReference>
<dbReference type="Pfam" id="PF13682">
    <property type="entry name" value="CZB"/>
    <property type="match status" value="1"/>
</dbReference>
<keyword evidence="5" id="KW-0175">Coiled coil</keyword>
<feature type="compositionally biased region" description="Low complexity" evidence="6">
    <location>
        <begin position="400"/>
        <end position="415"/>
    </location>
</feature>
<evidence type="ECO:0000256" key="7">
    <source>
        <dbReference type="SAM" id="Phobius"/>
    </source>
</evidence>
<feature type="transmembrane region" description="Helical" evidence="7">
    <location>
        <begin position="317"/>
        <end position="336"/>
    </location>
</feature>
<dbReference type="PRINTS" id="PR00260">
    <property type="entry name" value="CHEMTRNSDUCR"/>
</dbReference>
<dbReference type="Gene3D" id="1.10.287.950">
    <property type="entry name" value="Methyl-accepting chemotaxis protein"/>
    <property type="match status" value="1"/>
</dbReference>
<dbReference type="InterPro" id="IPR051310">
    <property type="entry name" value="MCP_chemotaxis"/>
</dbReference>
<evidence type="ECO:0000259" key="8">
    <source>
        <dbReference type="PROSITE" id="PS50111"/>
    </source>
</evidence>
<gene>
    <name evidence="10" type="ORF">SAMN04488082_10556</name>
</gene>
<protein>
    <submittedName>
        <fullName evidence="10">Methyl-accepting chemotaxis protein</fullName>
    </submittedName>
</protein>
<feature type="domain" description="HAMP" evidence="9">
    <location>
        <begin position="338"/>
        <end position="390"/>
    </location>
</feature>
<dbReference type="PANTHER" id="PTHR43531">
    <property type="entry name" value="PROTEIN ICFG"/>
    <property type="match status" value="1"/>
</dbReference>
<dbReference type="InterPro" id="IPR004089">
    <property type="entry name" value="MCPsignal_dom"/>
</dbReference>
<dbReference type="CDD" id="cd11386">
    <property type="entry name" value="MCP_signal"/>
    <property type="match status" value="1"/>
</dbReference>
<evidence type="ECO:0000256" key="1">
    <source>
        <dbReference type="ARBA" id="ARBA00004370"/>
    </source>
</evidence>
<dbReference type="GO" id="GO:0005886">
    <property type="term" value="C:plasma membrane"/>
    <property type="evidence" value="ECO:0007669"/>
    <property type="project" value="TreeGrafter"/>
</dbReference>
<comment type="subcellular location">
    <subcellularLocation>
        <location evidence="1">Membrane</location>
    </subcellularLocation>
</comment>